<sequence>MLPPLSNVLPGSDIARSAMETERQKLIVRTAFLTFSHIAANHR</sequence>
<dbReference type="EMBL" id="ABWL02000023">
    <property type="protein sequence ID" value="EFE06318.1"/>
    <property type="molecule type" value="Genomic_DNA"/>
</dbReference>
<proteinExistence type="predicted"/>
<comment type="caution">
    <text evidence="1">The sequence shown here is derived from an EMBL/GenBank/DDBJ whole genome shotgun (WGS) entry which is preliminary data.</text>
</comment>
<name>D4BIS4_9ENTR</name>
<dbReference type="AlphaFoldDB" id="D4BIS4"/>
<accession>D4BIS4</accession>
<reference evidence="1 2" key="1">
    <citation type="submission" date="2010-02" db="EMBL/GenBank/DDBJ databases">
        <authorList>
            <person name="Weinstock G."/>
            <person name="Sodergren E."/>
            <person name="Clifton S."/>
            <person name="Fulton L."/>
            <person name="Fulton B."/>
            <person name="Courtney L."/>
            <person name="Fronick C."/>
            <person name="Harrison M."/>
            <person name="Strong C."/>
            <person name="Farmer C."/>
            <person name="Delahaunty K."/>
            <person name="Markovic C."/>
            <person name="Hall O."/>
            <person name="Minx P."/>
            <person name="Tomlinson C."/>
            <person name="Mitreva M."/>
            <person name="Nelson J."/>
            <person name="Hou S."/>
            <person name="Wollam A."/>
            <person name="Pepin K.H."/>
            <person name="Johnson M."/>
            <person name="Bhonagiri V."/>
            <person name="Zhang X."/>
            <person name="Suruliraj S."/>
            <person name="Warren W."/>
            <person name="Chinwalla A."/>
            <person name="Mardis E.R."/>
            <person name="Wilson R.K."/>
        </authorList>
    </citation>
    <scope>NUCLEOTIDE SEQUENCE [LARGE SCALE GENOMIC DNA]</scope>
    <source>
        <strain evidence="1 2">ATCC 29220</strain>
    </source>
</reference>
<organism evidence="1 2">
    <name type="scientific">Citrobacter youngae ATCC 29220</name>
    <dbReference type="NCBI Taxonomy" id="500640"/>
    <lineage>
        <taxon>Bacteria</taxon>
        <taxon>Pseudomonadati</taxon>
        <taxon>Pseudomonadota</taxon>
        <taxon>Gammaproteobacteria</taxon>
        <taxon>Enterobacterales</taxon>
        <taxon>Enterobacteriaceae</taxon>
        <taxon>Citrobacter</taxon>
        <taxon>Citrobacter freundii complex</taxon>
    </lineage>
</organism>
<dbReference type="HOGENOM" id="CLU_3231523_0_0_6"/>
<evidence type="ECO:0000313" key="2">
    <source>
        <dbReference type="Proteomes" id="UP000003880"/>
    </source>
</evidence>
<evidence type="ECO:0000313" key="1">
    <source>
        <dbReference type="EMBL" id="EFE06318.1"/>
    </source>
</evidence>
<gene>
    <name evidence="1" type="ORF">CIT292_10441</name>
</gene>
<dbReference type="Proteomes" id="UP000003880">
    <property type="component" value="Unassembled WGS sequence"/>
</dbReference>
<protein>
    <submittedName>
        <fullName evidence="1">Uncharacterized protein</fullName>
    </submittedName>
</protein>